<feature type="region of interest" description="Disordered" evidence="8">
    <location>
        <begin position="307"/>
        <end position="326"/>
    </location>
</feature>
<proteinExistence type="inferred from homology"/>
<dbReference type="GO" id="GO:0004843">
    <property type="term" value="F:cysteine-type deubiquitinase activity"/>
    <property type="evidence" value="ECO:0007669"/>
    <property type="project" value="UniProtKB-EC"/>
</dbReference>
<feature type="domain" description="DUSP" evidence="10">
    <location>
        <begin position="78"/>
        <end position="185"/>
    </location>
</feature>
<keyword evidence="5" id="KW-0833">Ubl conjugation pathway</keyword>
<dbReference type="EC" id="3.4.19.12" evidence="3"/>
<evidence type="ECO:0000259" key="9">
    <source>
        <dbReference type="PROSITE" id="PS50235"/>
    </source>
</evidence>
<feature type="region of interest" description="Disordered" evidence="8">
    <location>
        <begin position="891"/>
        <end position="917"/>
    </location>
</feature>
<dbReference type="InterPro" id="IPR050185">
    <property type="entry name" value="Ub_carboxyl-term_hydrolase"/>
</dbReference>
<comment type="similarity">
    <text evidence="2">Belongs to the peptidase C19 family.</text>
</comment>
<dbReference type="CDD" id="cd02674">
    <property type="entry name" value="Peptidase_C19R"/>
    <property type="match status" value="1"/>
</dbReference>
<dbReference type="SMART" id="SM00695">
    <property type="entry name" value="DUSP"/>
    <property type="match status" value="1"/>
</dbReference>
<evidence type="ECO:0000256" key="8">
    <source>
        <dbReference type="SAM" id="MobiDB-lite"/>
    </source>
</evidence>
<dbReference type="PROSITE" id="PS51283">
    <property type="entry name" value="DUSP"/>
    <property type="match status" value="1"/>
</dbReference>
<dbReference type="Pfam" id="PF06337">
    <property type="entry name" value="DUSP"/>
    <property type="match status" value="1"/>
</dbReference>
<feature type="compositionally biased region" description="Low complexity" evidence="8">
    <location>
        <begin position="1208"/>
        <end position="1219"/>
    </location>
</feature>
<comment type="catalytic activity">
    <reaction evidence="1">
        <text>Thiol-dependent hydrolysis of ester, thioester, amide, peptide and isopeptide bonds formed by the C-terminal Gly of ubiquitin (a 76-residue protein attached to proteins as an intracellular targeting signal).</text>
        <dbReference type="EC" id="3.4.19.12"/>
    </reaction>
</comment>
<evidence type="ECO:0000256" key="7">
    <source>
        <dbReference type="ARBA" id="ARBA00022807"/>
    </source>
</evidence>
<dbReference type="PANTHER" id="PTHR21646:SF24">
    <property type="entry name" value="UBIQUITIN CARBOXYL-TERMINAL HYDROLASE"/>
    <property type="match status" value="1"/>
</dbReference>
<dbReference type="Pfam" id="PF14533">
    <property type="entry name" value="USP7_C2"/>
    <property type="match status" value="1"/>
</dbReference>
<reference evidence="11" key="1">
    <citation type="submission" date="2021-01" db="EMBL/GenBank/DDBJ databases">
        <authorList>
            <person name="Kaushik A."/>
        </authorList>
    </citation>
    <scope>NUCLEOTIDE SEQUENCE</scope>
    <source>
        <strain evidence="11">AG3-T5</strain>
    </source>
</reference>
<dbReference type="InterPro" id="IPR035927">
    <property type="entry name" value="DUSP-like_sf"/>
</dbReference>
<feature type="compositionally biased region" description="Acidic residues" evidence="8">
    <location>
        <begin position="311"/>
        <end position="323"/>
    </location>
</feature>
<dbReference type="PROSITE" id="PS00973">
    <property type="entry name" value="USP_2"/>
    <property type="match status" value="1"/>
</dbReference>
<dbReference type="Gene3D" id="3.30.2230.10">
    <property type="entry name" value="DUSP-like"/>
    <property type="match status" value="1"/>
</dbReference>
<keyword evidence="7" id="KW-0788">Thiol protease</keyword>
<evidence type="ECO:0000256" key="2">
    <source>
        <dbReference type="ARBA" id="ARBA00009085"/>
    </source>
</evidence>
<dbReference type="InterPro" id="IPR001394">
    <property type="entry name" value="Peptidase_C19_UCH"/>
</dbReference>
<dbReference type="PROSITE" id="PS50235">
    <property type="entry name" value="USP_3"/>
    <property type="match status" value="1"/>
</dbReference>
<name>A0A8H3B9S7_9AGAM</name>
<protein>
    <recommendedName>
        <fullName evidence="3">ubiquitinyl hydrolase 1</fullName>
        <ecNumber evidence="3">3.4.19.12</ecNumber>
    </recommendedName>
</protein>
<dbReference type="GO" id="GO:0006508">
    <property type="term" value="P:proteolysis"/>
    <property type="evidence" value="ECO:0007669"/>
    <property type="project" value="UniProtKB-KW"/>
</dbReference>
<organism evidence="11 12">
    <name type="scientific">Rhizoctonia solani</name>
    <dbReference type="NCBI Taxonomy" id="456999"/>
    <lineage>
        <taxon>Eukaryota</taxon>
        <taxon>Fungi</taxon>
        <taxon>Dikarya</taxon>
        <taxon>Basidiomycota</taxon>
        <taxon>Agaricomycotina</taxon>
        <taxon>Agaricomycetes</taxon>
        <taxon>Cantharellales</taxon>
        <taxon>Ceratobasidiaceae</taxon>
        <taxon>Rhizoctonia</taxon>
    </lineage>
</organism>
<dbReference type="Gene3D" id="3.90.70.10">
    <property type="entry name" value="Cysteine proteinases"/>
    <property type="match status" value="2"/>
</dbReference>
<dbReference type="InterPro" id="IPR006615">
    <property type="entry name" value="Pept_C19_DUSP"/>
</dbReference>
<evidence type="ECO:0000256" key="6">
    <source>
        <dbReference type="ARBA" id="ARBA00022801"/>
    </source>
</evidence>
<dbReference type="SUPFAM" id="SSF143791">
    <property type="entry name" value="DUSP-like"/>
    <property type="match status" value="1"/>
</dbReference>
<dbReference type="InterPro" id="IPR038765">
    <property type="entry name" value="Papain-like_cys_pep_sf"/>
</dbReference>
<dbReference type="InterPro" id="IPR028889">
    <property type="entry name" value="USP"/>
</dbReference>
<dbReference type="SUPFAM" id="SSF54001">
    <property type="entry name" value="Cysteine proteinases"/>
    <property type="match status" value="1"/>
</dbReference>
<dbReference type="EMBL" id="CAJMWW010000151">
    <property type="protein sequence ID" value="CAE6451280.1"/>
    <property type="molecule type" value="Genomic_DNA"/>
</dbReference>
<evidence type="ECO:0000313" key="11">
    <source>
        <dbReference type="EMBL" id="CAE6451280.1"/>
    </source>
</evidence>
<evidence type="ECO:0000256" key="5">
    <source>
        <dbReference type="ARBA" id="ARBA00022786"/>
    </source>
</evidence>
<dbReference type="InterPro" id="IPR029346">
    <property type="entry name" value="USP_C"/>
</dbReference>
<evidence type="ECO:0000259" key="10">
    <source>
        <dbReference type="PROSITE" id="PS51283"/>
    </source>
</evidence>
<dbReference type="Proteomes" id="UP000663841">
    <property type="component" value="Unassembled WGS sequence"/>
</dbReference>
<comment type="caution">
    <text evidence="11">The sequence shown here is derived from an EMBL/GenBank/DDBJ whole genome shotgun (WGS) entry which is preliminary data.</text>
</comment>
<dbReference type="PANTHER" id="PTHR21646">
    <property type="entry name" value="UBIQUITIN CARBOXYL-TERMINAL HYDROLASE"/>
    <property type="match status" value="1"/>
</dbReference>
<dbReference type="InterPro" id="IPR018200">
    <property type="entry name" value="USP_CS"/>
</dbReference>
<gene>
    <name evidence="11" type="ORF">RDB_LOCUS127872</name>
</gene>
<evidence type="ECO:0000256" key="1">
    <source>
        <dbReference type="ARBA" id="ARBA00000707"/>
    </source>
</evidence>
<accession>A0A8H3B9S7</accession>
<dbReference type="Pfam" id="PF00443">
    <property type="entry name" value="UCH"/>
    <property type="match status" value="1"/>
</dbReference>
<feature type="compositionally biased region" description="Acidic residues" evidence="8">
    <location>
        <begin position="1225"/>
        <end position="1234"/>
    </location>
</feature>
<feature type="domain" description="USP" evidence="9">
    <location>
        <begin position="379"/>
        <end position="1121"/>
    </location>
</feature>
<feature type="region of interest" description="Disordered" evidence="8">
    <location>
        <begin position="1"/>
        <end position="47"/>
    </location>
</feature>
<keyword evidence="6" id="KW-0378">Hydrolase</keyword>
<keyword evidence="4" id="KW-0645">Protease</keyword>
<sequence>MPSPSPGTGLKRARSDTGGSGTTSPKRANSEAELGQDIGDGGHAPDQEYDEYMRLQDAHQEEDIGLASIPALENGDHLTGPEQYQMVTNLCKMPLEAGAKWYLVACKWLRRWEAATGAVPSKDYAGITISSLGPVDNSSIVHPGTGRLLPDLELNTDYDIIPDAAWDKLVQWYGKPRIVLAREVITYSNETRVEVYQPVFRVYPLLPSALAPSHIEISSLEKVSTLAARAAASIQLANPKYRVWNMPATTNLENGIHPRNIERGTLLPIPSDSKTLISDFVKISDILAIETEFSPGVWTLEADSVSIPSEHDDDDELGPDDAPELGPLFSQGSDYVSKLENTSKSKAVTAPSAMSTLKSTFTNTFRGKSPAPAAQRGTMGLQNLGNTCFMNSALQCLTHIPELEEYFLSGLYKHELNYDNPLGMQGQIANVFGALLHHLYPSPNDAPETSTKSYGWGNSANSYAPREFKHTLGKFAPAFSGYQQHDTQEFLGFLLDGLHEDLNRVLKKPYVEKPEWPEEGGDERLVARETWEGYKKRNDSIIVDLFQGMYKSTLVCPECQKVSITFDPFMYLTLPLPVTKTWRHTIHWVPWDMRKTPLAVDIEVPKDSSYGYLKKLFGRWFAVDPENLLVAEVWSHKFYKFYDDYMNLTELAEKDTLVVYELPVPLKSIAKSPPPTSSFSFSAKPKPPPKTDPNAPFLLPVFHFSEQQRNAAFGVPFFVLLTPEQASTREGIFRVVVERCGRWTKNSGDMWKYRGFRVPSPTEDEDAEGEEVEKIEPKAIESDAVVTEIKPGPEDDDMKVEVVKDVEMEEPAKDAVTKEEAPVEVVQTNGQNASPAQPEEGDAFEVLGPQTELFDLKLFNSVTTSGIETGFNMNAASVRWVDWDSREQSMRRNVTLSDPESEDESATPVEKKPAPVPLLKPNDALVCQWSHTMQSHFFGPESSLFDWWEEFTHPDVQAVRDAQVKSRSGKRSIDIEDCLDEFTKEEQLGEDDLWYCPRCKKHQQATKKFELWSVPDILVVHLKRFSNARAMRDKIDALVEFPINGLDLNRRVGEGAETGECVYDLFAVDEHMGGLGGGHYRAYAKNLSDNEWYHYDDSYVTKSRAEASINANAYLLFYRRRASNPKAVVDKVRARIASSPEPESSKVIDMVEDSVVLAPDETDPPPFELSSFDPVVPSSAYDLTSSQPTYDIPGPYRSNTGGSDDDPSLTSPSPATTGSVGAEFDSTEENDLESLDVFGGGISIEVSTSTTVDREVS</sequence>
<dbReference type="GO" id="GO:0016579">
    <property type="term" value="P:protein deubiquitination"/>
    <property type="evidence" value="ECO:0007669"/>
    <property type="project" value="InterPro"/>
</dbReference>
<evidence type="ECO:0000256" key="4">
    <source>
        <dbReference type="ARBA" id="ARBA00022670"/>
    </source>
</evidence>
<dbReference type="PROSITE" id="PS00972">
    <property type="entry name" value="USP_1"/>
    <property type="match status" value="1"/>
</dbReference>
<dbReference type="AlphaFoldDB" id="A0A8H3B9S7"/>
<feature type="region of interest" description="Disordered" evidence="8">
    <location>
        <begin position="1178"/>
        <end position="1257"/>
    </location>
</feature>
<evidence type="ECO:0000313" key="12">
    <source>
        <dbReference type="Proteomes" id="UP000663841"/>
    </source>
</evidence>
<evidence type="ECO:0000256" key="3">
    <source>
        <dbReference type="ARBA" id="ARBA00012759"/>
    </source>
</evidence>